<keyword evidence="1" id="KW-0175">Coiled coil</keyword>
<evidence type="ECO:0000313" key="3">
    <source>
        <dbReference type="EMBL" id="MBL0741339.1"/>
    </source>
</evidence>
<proteinExistence type="predicted"/>
<evidence type="ECO:0000259" key="2">
    <source>
        <dbReference type="Pfam" id="PF05670"/>
    </source>
</evidence>
<dbReference type="Pfam" id="PF05833">
    <property type="entry name" value="NFACT_N"/>
    <property type="match status" value="1"/>
</dbReference>
<dbReference type="EMBL" id="JAERRB010000002">
    <property type="protein sequence ID" value="MBL0741339.1"/>
    <property type="molecule type" value="Genomic_DNA"/>
</dbReference>
<sequence>MHNNYFFLRQLTTSLEKRLKDTVVSECFSQNKDELIIRFETAGDPFFIKASLLSSFSCVSFPENFHRARKNSADLFSNLIGHRVAGITQFENERSFSIDFNNHVSLLFKLHGNRSNIVLFVGDSIDELFKNNILEDEAIDRTKLHRTIDWSFETFAQHIQNPGGLYFTFGKLVWRYLDLKNFQTLADKEKWDAIQTVLQELEHPHYFITSFEGKVAFSLLPIGDIAKTFSDPINAINEFFLTYSQQDALGRERSSLLASLKAKLHSSEEYFAKTSEKLAALQGDNNYKVWADLIMAHMHEIKTGMDRVVLPNFYLENHPTEIKLKKDLSPQKNAEVFYKKSKKQQLEMQRIQQLLDAKQKDIAKLKRQLADAEALSGLKNIRSFSEDLGWTNVKEKQPKPLPYNETEFNGYRIWVGRNAESNDVLTLKYGFKEDLWLHAKDVAGSHVLIKHQAGKNFPKDVIERAAQLAAYHSKRKTDTLCPVVVVPRKFVRKRKGDPAGAVVVDREEVIMVEPKR</sequence>
<gene>
    <name evidence="3" type="ORF">JI741_08910</name>
</gene>
<dbReference type="InterPro" id="IPR008532">
    <property type="entry name" value="NFACT_RNA-bd"/>
</dbReference>
<dbReference type="Gene3D" id="2.30.310.10">
    <property type="entry name" value="ibrinogen binding protein from staphylococcus aureus domain"/>
    <property type="match status" value="1"/>
</dbReference>
<dbReference type="PANTHER" id="PTHR15239:SF6">
    <property type="entry name" value="RIBOSOME QUALITY CONTROL COMPLEX SUBUNIT NEMF"/>
    <property type="match status" value="1"/>
</dbReference>
<dbReference type="Proteomes" id="UP000613030">
    <property type="component" value="Unassembled WGS sequence"/>
</dbReference>
<evidence type="ECO:0000256" key="1">
    <source>
        <dbReference type="SAM" id="Coils"/>
    </source>
</evidence>
<dbReference type="Pfam" id="PF05670">
    <property type="entry name" value="NFACT-R_1"/>
    <property type="match status" value="1"/>
</dbReference>
<name>A0ABS1KPG9_9BACT</name>
<evidence type="ECO:0000313" key="4">
    <source>
        <dbReference type="Proteomes" id="UP000613030"/>
    </source>
</evidence>
<reference evidence="3 4" key="1">
    <citation type="submission" date="2021-01" db="EMBL/GenBank/DDBJ databases">
        <title>Chryseolinea sp. Jin1 Genome sequencing and assembly.</title>
        <authorList>
            <person name="Kim I."/>
        </authorList>
    </citation>
    <scope>NUCLEOTIDE SEQUENCE [LARGE SCALE GENOMIC DNA]</scope>
    <source>
        <strain evidence="3 4">Jin1</strain>
    </source>
</reference>
<accession>A0ABS1KPG9</accession>
<dbReference type="InterPro" id="IPR051608">
    <property type="entry name" value="RQC_Subunit_NEMF"/>
</dbReference>
<comment type="caution">
    <text evidence="3">The sequence shown here is derived from an EMBL/GenBank/DDBJ whole genome shotgun (WGS) entry which is preliminary data.</text>
</comment>
<feature type="coiled-coil region" evidence="1">
    <location>
        <begin position="341"/>
        <end position="375"/>
    </location>
</feature>
<feature type="domain" description="NFACT RNA-binding" evidence="2">
    <location>
        <begin position="409"/>
        <end position="496"/>
    </location>
</feature>
<keyword evidence="4" id="KW-1185">Reference proteome</keyword>
<protein>
    <submittedName>
        <fullName evidence="3">DUF814 domain-containing protein</fullName>
    </submittedName>
</protein>
<dbReference type="PANTHER" id="PTHR15239">
    <property type="entry name" value="NUCLEAR EXPORT MEDIATOR FACTOR NEMF"/>
    <property type="match status" value="1"/>
</dbReference>
<organism evidence="3 4">
    <name type="scientific">Chryseolinea lacunae</name>
    <dbReference type="NCBI Taxonomy" id="2801331"/>
    <lineage>
        <taxon>Bacteria</taxon>
        <taxon>Pseudomonadati</taxon>
        <taxon>Bacteroidota</taxon>
        <taxon>Cytophagia</taxon>
        <taxon>Cytophagales</taxon>
        <taxon>Fulvivirgaceae</taxon>
        <taxon>Chryseolinea</taxon>
    </lineage>
</organism>
<dbReference type="RefSeq" id="WP_202008689.1">
    <property type="nucleotide sequence ID" value="NZ_JAERRB010000002.1"/>
</dbReference>